<dbReference type="CDD" id="cd04502">
    <property type="entry name" value="SGNH_hydrolase_like_7"/>
    <property type="match status" value="1"/>
</dbReference>
<gene>
    <name evidence="3" type="ORF">FCE95_07425</name>
</gene>
<dbReference type="Proteomes" id="UP000308707">
    <property type="component" value="Unassembled WGS sequence"/>
</dbReference>
<dbReference type="SUPFAM" id="SSF52266">
    <property type="entry name" value="SGNH hydrolase"/>
    <property type="match status" value="1"/>
</dbReference>
<feature type="domain" description="SGNH hydrolase-type esterase" evidence="2">
    <location>
        <begin position="76"/>
        <end position="226"/>
    </location>
</feature>
<feature type="chain" id="PRO_5020250484" description="SGNH hydrolase-type esterase domain-containing protein" evidence="1">
    <location>
        <begin position="29"/>
        <end position="236"/>
    </location>
</feature>
<organism evidence="3 4">
    <name type="scientific">Luteimonas gilva</name>
    <dbReference type="NCBI Taxonomy" id="2572684"/>
    <lineage>
        <taxon>Bacteria</taxon>
        <taxon>Pseudomonadati</taxon>
        <taxon>Pseudomonadota</taxon>
        <taxon>Gammaproteobacteria</taxon>
        <taxon>Lysobacterales</taxon>
        <taxon>Lysobacteraceae</taxon>
        <taxon>Luteimonas</taxon>
    </lineage>
</organism>
<dbReference type="PANTHER" id="PTHR30383:SF5">
    <property type="entry name" value="SGNH HYDROLASE-TYPE ESTERASE DOMAIN-CONTAINING PROTEIN"/>
    <property type="match status" value="1"/>
</dbReference>
<dbReference type="EMBL" id="SZUA01000001">
    <property type="protein sequence ID" value="TKR34087.1"/>
    <property type="molecule type" value="Genomic_DNA"/>
</dbReference>
<feature type="signal peptide" evidence="1">
    <location>
        <begin position="1"/>
        <end position="28"/>
    </location>
</feature>
<dbReference type="InterPro" id="IPR013830">
    <property type="entry name" value="SGNH_hydro"/>
</dbReference>
<keyword evidence="4" id="KW-1185">Reference proteome</keyword>
<evidence type="ECO:0000313" key="4">
    <source>
        <dbReference type="Proteomes" id="UP000308707"/>
    </source>
</evidence>
<name>A0A4U5K0I1_9GAMM</name>
<evidence type="ECO:0000256" key="1">
    <source>
        <dbReference type="SAM" id="SignalP"/>
    </source>
</evidence>
<dbReference type="InterPro" id="IPR036514">
    <property type="entry name" value="SGNH_hydro_sf"/>
</dbReference>
<dbReference type="AlphaFoldDB" id="A0A4U5K0I1"/>
<dbReference type="GO" id="GO:0004622">
    <property type="term" value="F:phosphatidylcholine lysophospholipase activity"/>
    <property type="evidence" value="ECO:0007669"/>
    <property type="project" value="TreeGrafter"/>
</dbReference>
<accession>A0A4U5K0I1</accession>
<evidence type="ECO:0000313" key="3">
    <source>
        <dbReference type="EMBL" id="TKR34087.1"/>
    </source>
</evidence>
<dbReference type="OrthoDB" id="9790057at2"/>
<dbReference type="PANTHER" id="PTHR30383">
    <property type="entry name" value="THIOESTERASE 1/PROTEASE 1/LYSOPHOSPHOLIPASE L1"/>
    <property type="match status" value="1"/>
</dbReference>
<dbReference type="PROSITE" id="PS51257">
    <property type="entry name" value="PROKAR_LIPOPROTEIN"/>
    <property type="match status" value="1"/>
</dbReference>
<dbReference type="Gene3D" id="3.40.50.1110">
    <property type="entry name" value="SGNH hydrolase"/>
    <property type="match status" value="1"/>
</dbReference>
<dbReference type="InterPro" id="IPR051532">
    <property type="entry name" value="Ester_Hydrolysis_Enzymes"/>
</dbReference>
<protein>
    <recommendedName>
        <fullName evidence="2">SGNH hydrolase-type esterase domain-containing protein</fullName>
    </recommendedName>
</protein>
<evidence type="ECO:0000259" key="2">
    <source>
        <dbReference type="Pfam" id="PF13472"/>
    </source>
</evidence>
<proteinExistence type="predicted"/>
<reference evidence="3 4" key="1">
    <citation type="submission" date="2019-04" db="EMBL/GenBank/DDBJ databases">
        <title>Reference strain of H23.</title>
        <authorList>
            <person name="Luo X."/>
        </authorList>
    </citation>
    <scope>NUCLEOTIDE SEQUENCE [LARGE SCALE GENOMIC DNA]</scope>
    <source>
        <strain evidence="3 4">H23</strain>
    </source>
</reference>
<sequence>MRLSDARLFFLSAIAVVTVAAGCAGVPAAPAPVSPPVDPPSSPEWTQDMARFDAEDAAHAPPARPIVFTGSSSVRLWASLGADFPGRPVLNRGFGGSQLRDVVHYADQVAIRYRPRMIVVYAGDNDIDAKRTPQQVHSDFVALIARLRKDLPDTPIAYLSIKPSPLRVAQLPAQREANALIRAEANKWRRVEFIDVTAPMLDASGQPRGELFMADRLHMNAEGYAVWRKVVAPYLK</sequence>
<comment type="caution">
    <text evidence="3">The sequence shown here is derived from an EMBL/GenBank/DDBJ whole genome shotgun (WGS) entry which is preliminary data.</text>
</comment>
<keyword evidence="1" id="KW-0732">Signal</keyword>
<dbReference type="Pfam" id="PF13472">
    <property type="entry name" value="Lipase_GDSL_2"/>
    <property type="match status" value="1"/>
</dbReference>